<dbReference type="PANTHER" id="PTHR38480:SF1">
    <property type="entry name" value="SLR0254 PROTEIN"/>
    <property type="match status" value="1"/>
</dbReference>
<gene>
    <name evidence="8" type="ORF">EV386_0239</name>
</gene>
<protein>
    <submittedName>
        <fullName evidence="8">Putative RDD family membrane protein YckC</fullName>
    </submittedName>
</protein>
<dbReference type="AlphaFoldDB" id="A0A4Q7M266"/>
<comment type="subcellular location">
    <subcellularLocation>
        <location evidence="1">Membrane</location>
        <topology evidence="1">Multi-pass membrane protein</topology>
    </subcellularLocation>
</comment>
<evidence type="ECO:0000259" key="7">
    <source>
        <dbReference type="Pfam" id="PF06271"/>
    </source>
</evidence>
<dbReference type="InterPro" id="IPR010432">
    <property type="entry name" value="RDD"/>
</dbReference>
<dbReference type="Pfam" id="PF06271">
    <property type="entry name" value="RDD"/>
    <property type="match status" value="1"/>
</dbReference>
<feature type="transmembrane region" description="Helical" evidence="6">
    <location>
        <begin position="116"/>
        <end position="141"/>
    </location>
</feature>
<reference evidence="8 9" key="1">
    <citation type="submission" date="2019-02" db="EMBL/GenBank/DDBJ databases">
        <title>Sequencing the genomes of 1000 actinobacteria strains.</title>
        <authorList>
            <person name="Klenk H.-P."/>
        </authorList>
    </citation>
    <scope>NUCLEOTIDE SEQUENCE [LARGE SCALE GENOMIC DNA]</scope>
    <source>
        <strain evidence="8 9">DSM 16932</strain>
    </source>
</reference>
<feature type="region of interest" description="Disordered" evidence="5">
    <location>
        <begin position="260"/>
        <end position="281"/>
    </location>
</feature>
<feature type="transmembrane region" description="Helical" evidence="6">
    <location>
        <begin position="33"/>
        <end position="58"/>
    </location>
</feature>
<sequence>MATATREAQVHDGILIGEGVVLDARPASFFTRALGGLLDALVTVALLIAVTLAAGFGLSQIDARWAQAGGVALMVTAFVALPVTVETLTRGRSVGKLATGVRVVRDDGGPVRLRHALVRALVGVAELWLTLGGVALIASLANAKGKRLGDMVAGTYAIRVRGGKGWTSPLLMPPELAGWARTADMRRLPDGLALAARRMIDRAPRLAPASRASLADDLAARVEPYVAPAPPVGTPAEAFLHAVLYERRDRELDRGLRDRDRAAEQSQALHRLPYAIPDPRT</sequence>
<feature type="domain" description="RDD" evidence="7">
    <location>
        <begin position="27"/>
        <end position="154"/>
    </location>
</feature>
<accession>A0A4Q7M266</accession>
<dbReference type="Proteomes" id="UP000293852">
    <property type="component" value="Unassembled WGS sequence"/>
</dbReference>
<dbReference type="PANTHER" id="PTHR38480">
    <property type="entry name" value="SLR0254 PROTEIN"/>
    <property type="match status" value="1"/>
</dbReference>
<feature type="transmembrane region" description="Helical" evidence="6">
    <location>
        <begin position="65"/>
        <end position="85"/>
    </location>
</feature>
<evidence type="ECO:0000256" key="4">
    <source>
        <dbReference type="ARBA" id="ARBA00023136"/>
    </source>
</evidence>
<proteinExistence type="predicted"/>
<evidence type="ECO:0000313" key="8">
    <source>
        <dbReference type="EMBL" id="RZS59999.1"/>
    </source>
</evidence>
<keyword evidence="2 6" id="KW-0812">Transmembrane</keyword>
<name>A0A4Q7M266_9MICO</name>
<evidence type="ECO:0000256" key="5">
    <source>
        <dbReference type="SAM" id="MobiDB-lite"/>
    </source>
</evidence>
<evidence type="ECO:0000256" key="3">
    <source>
        <dbReference type="ARBA" id="ARBA00022989"/>
    </source>
</evidence>
<dbReference type="EMBL" id="SGWX01000001">
    <property type="protein sequence ID" value="RZS59999.1"/>
    <property type="molecule type" value="Genomic_DNA"/>
</dbReference>
<comment type="caution">
    <text evidence="8">The sequence shown here is derived from an EMBL/GenBank/DDBJ whole genome shotgun (WGS) entry which is preliminary data.</text>
</comment>
<organism evidence="8 9">
    <name type="scientific">Xylanimonas ulmi</name>
    <dbReference type="NCBI Taxonomy" id="228973"/>
    <lineage>
        <taxon>Bacteria</taxon>
        <taxon>Bacillati</taxon>
        <taxon>Actinomycetota</taxon>
        <taxon>Actinomycetes</taxon>
        <taxon>Micrococcales</taxon>
        <taxon>Promicromonosporaceae</taxon>
        <taxon>Xylanimonas</taxon>
    </lineage>
</organism>
<keyword evidence="3 6" id="KW-1133">Transmembrane helix</keyword>
<evidence type="ECO:0000256" key="2">
    <source>
        <dbReference type="ARBA" id="ARBA00022692"/>
    </source>
</evidence>
<keyword evidence="4 6" id="KW-0472">Membrane</keyword>
<keyword evidence="9" id="KW-1185">Reference proteome</keyword>
<evidence type="ECO:0000256" key="1">
    <source>
        <dbReference type="ARBA" id="ARBA00004141"/>
    </source>
</evidence>
<evidence type="ECO:0000256" key="6">
    <source>
        <dbReference type="SAM" id="Phobius"/>
    </source>
</evidence>
<evidence type="ECO:0000313" key="9">
    <source>
        <dbReference type="Proteomes" id="UP000293852"/>
    </source>
</evidence>
<dbReference type="GO" id="GO:0016020">
    <property type="term" value="C:membrane"/>
    <property type="evidence" value="ECO:0007669"/>
    <property type="project" value="UniProtKB-SubCell"/>
</dbReference>